<feature type="chain" id="PRO_5043505526" evidence="1">
    <location>
        <begin position="25"/>
        <end position="65"/>
    </location>
</feature>
<dbReference type="AlphaFoldDB" id="A0AAV1E4I2"/>
<accession>A0AAV1E4I2</accession>
<evidence type="ECO:0000313" key="3">
    <source>
        <dbReference type="Proteomes" id="UP001161247"/>
    </source>
</evidence>
<keyword evidence="1" id="KW-0732">Signal</keyword>
<name>A0AAV1E4I2_OLDCO</name>
<sequence length="65" mass="7353">MKKGTLFFFSILLFLQLQQDLALGDLHRLENQAFQLASHKQQGESVQENLAVTMSICAEKAMVKN</sequence>
<evidence type="ECO:0000256" key="1">
    <source>
        <dbReference type="SAM" id="SignalP"/>
    </source>
</evidence>
<reference evidence="2" key="1">
    <citation type="submission" date="2023-03" db="EMBL/GenBank/DDBJ databases">
        <authorList>
            <person name="Julca I."/>
        </authorList>
    </citation>
    <scope>NUCLEOTIDE SEQUENCE</scope>
</reference>
<gene>
    <name evidence="2" type="ORF">OLC1_LOCUS20775</name>
</gene>
<organism evidence="2 3">
    <name type="scientific">Oldenlandia corymbosa var. corymbosa</name>
    <dbReference type="NCBI Taxonomy" id="529605"/>
    <lineage>
        <taxon>Eukaryota</taxon>
        <taxon>Viridiplantae</taxon>
        <taxon>Streptophyta</taxon>
        <taxon>Embryophyta</taxon>
        <taxon>Tracheophyta</taxon>
        <taxon>Spermatophyta</taxon>
        <taxon>Magnoliopsida</taxon>
        <taxon>eudicotyledons</taxon>
        <taxon>Gunneridae</taxon>
        <taxon>Pentapetalae</taxon>
        <taxon>asterids</taxon>
        <taxon>lamiids</taxon>
        <taxon>Gentianales</taxon>
        <taxon>Rubiaceae</taxon>
        <taxon>Rubioideae</taxon>
        <taxon>Spermacoceae</taxon>
        <taxon>Hedyotis-Oldenlandia complex</taxon>
        <taxon>Oldenlandia</taxon>
    </lineage>
</organism>
<evidence type="ECO:0000313" key="2">
    <source>
        <dbReference type="EMBL" id="CAI9113848.1"/>
    </source>
</evidence>
<feature type="signal peptide" evidence="1">
    <location>
        <begin position="1"/>
        <end position="24"/>
    </location>
</feature>
<proteinExistence type="predicted"/>
<keyword evidence="3" id="KW-1185">Reference proteome</keyword>
<protein>
    <submittedName>
        <fullName evidence="2">OLC1v1014534C1</fullName>
    </submittedName>
</protein>
<dbReference type="EMBL" id="OX459124">
    <property type="protein sequence ID" value="CAI9113848.1"/>
    <property type="molecule type" value="Genomic_DNA"/>
</dbReference>
<dbReference type="Proteomes" id="UP001161247">
    <property type="component" value="Chromosome 7"/>
</dbReference>